<gene>
    <name evidence="2" type="ORF">Baya_1154</name>
</gene>
<sequence length="81" mass="9189">MSISKTSMNIHSNKCKSLWREVNSQNNGTLEGREQYELAATSEQSGKKSKPKGKKDKDKDMDELKKEVDLGIDNFSKLEIL</sequence>
<organism evidence="2 3">
    <name type="scientific">Bagarius yarrelli</name>
    <name type="common">Goonch</name>
    <name type="synonym">Bagrus yarrelli</name>
    <dbReference type="NCBI Taxonomy" id="175774"/>
    <lineage>
        <taxon>Eukaryota</taxon>
        <taxon>Metazoa</taxon>
        <taxon>Chordata</taxon>
        <taxon>Craniata</taxon>
        <taxon>Vertebrata</taxon>
        <taxon>Euteleostomi</taxon>
        <taxon>Actinopterygii</taxon>
        <taxon>Neopterygii</taxon>
        <taxon>Teleostei</taxon>
        <taxon>Ostariophysi</taxon>
        <taxon>Siluriformes</taxon>
        <taxon>Sisoridae</taxon>
        <taxon>Sisorinae</taxon>
        <taxon>Bagarius</taxon>
    </lineage>
</organism>
<evidence type="ECO:0000256" key="1">
    <source>
        <dbReference type="SAM" id="MobiDB-lite"/>
    </source>
</evidence>
<keyword evidence="3" id="KW-1185">Reference proteome</keyword>
<comment type="caution">
    <text evidence="2">The sequence shown here is derived from an EMBL/GenBank/DDBJ whole genome shotgun (WGS) entry which is preliminary data.</text>
</comment>
<dbReference type="AlphaFoldDB" id="A0A556TKC9"/>
<accession>A0A556TKC9</accession>
<feature type="region of interest" description="Disordered" evidence="1">
    <location>
        <begin position="26"/>
        <end position="62"/>
    </location>
</feature>
<name>A0A556TKC9_BAGYA</name>
<evidence type="ECO:0000313" key="2">
    <source>
        <dbReference type="EMBL" id="TSK17774.1"/>
    </source>
</evidence>
<evidence type="ECO:0000313" key="3">
    <source>
        <dbReference type="Proteomes" id="UP000319801"/>
    </source>
</evidence>
<dbReference type="Proteomes" id="UP000319801">
    <property type="component" value="Unassembled WGS sequence"/>
</dbReference>
<dbReference type="EMBL" id="VCAZ01000004">
    <property type="protein sequence ID" value="TSK17774.1"/>
    <property type="molecule type" value="Genomic_DNA"/>
</dbReference>
<reference evidence="2 3" key="1">
    <citation type="journal article" date="2019" name="Genome Biol. Evol.">
        <title>Whole-Genome Sequencing of the Giant Devil Catfish, Bagarius yarrelli.</title>
        <authorList>
            <person name="Jiang W."/>
            <person name="Lv Y."/>
            <person name="Cheng L."/>
            <person name="Yang K."/>
            <person name="Chao B."/>
            <person name="Wang X."/>
            <person name="Li Y."/>
            <person name="Pan X."/>
            <person name="You X."/>
            <person name="Zhang Y."/>
            <person name="Yang J."/>
            <person name="Li J."/>
            <person name="Zhang X."/>
            <person name="Liu S."/>
            <person name="Sun C."/>
            <person name="Yang J."/>
            <person name="Shi Q."/>
        </authorList>
    </citation>
    <scope>NUCLEOTIDE SEQUENCE [LARGE SCALE GENOMIC DNA]</scope>
    <source>
        <strain evidence="2">JWS20170419001</strain>
        <tissue evidence="2">Muscle</tissue>
    </source>
</reference>
<proteinExistence type="predicted"/>
<protein>
    <submittedName>
        <fullName evidence="2">Sodium/potassium-transporting ATPase subunit alpha-1</fullName>
    </submittedName>
</protein>